<dbReference type="HAMAP" id="MF_00154">
    <property type="entry name" value="CyoE_CtaB"/>
    <property type="match status" value="1"/>
</dbReference>
<feature type="transmembrane region" description="Helical" evidence="9">
    <location>
        <begin position="106"/>
        <end position="125"/>
    </location>
</feature>
<keyword evidence="3 9" id="KW-0808">Transferase</keyword>
<comment type="pathway">
    <text evidence="9">Porphyrin-containing compound metabolism; heme O biosynthesis; heme O from protoheme: step 1/1.</text>
</comment>
<feature type="transmembrane region" description="Helical" evidence="9">
    <location>
        <begin position="130"/>
        <end position="148"/>
    </location>
</feature>
<comment type="function">
    <text evidence="9">Converts heme B (protoheme IX) to heme O by substitution of the vinyl group on carbon 2 of heme B porphyrin ring with a hydroxyethyl farnesyl side group.</text>
</comment>
<evidence type="ECO:0000256" key="6">
    <source>
        <dbReference type="ARBA" id="ARBA00023133"/>
    </source>
</evidence>
<dbReference type="EC" id="2.5.1.141" evidence="9"/>
<dbReference type="STRING" id="389348.PNK_0668"/>
<comment type="subcellular location">
    <subcellularLocation>
        <location evidence="1 9">Cell membrane</location>
        <topology evidence="1 9">Multi-pass membrane protein</topology>
    </subcellularLocation>
</comment>
<sequence length="281" mass="30509">MINYYLLTKPGIILGNLFTVAAGFLLASKGQLHAGLFLATLAGLAFIIASACVFNNYIDRTVDQKMERTKNRPLAAGLVSGKRAIIFAIILAIIGNVILLAFTNTLALAVADAGFFIYVVLYSLWKCRTIYGTAIGSIAGAVPPVVGYCSVSNQLDLGALLLFMMMVLWQMPHFFAIAIYRFDDYASAGIPVLPVKKGIIRTKISMLAYICAFLLAAACLTLFGYTGYIYLTLASVIGFAWLGLGIFGFKSSNDPFWGRQMFRLSLVMIAVICLAIPFDTI</sequence>
<comment type="similarity">
    <text evidence="9">Belongs to the UbiA prenyltransferase family. Protoheme IX farnesyltransferase subfamily.</text>
</comment>
<keyword evidence="11" id="KW-1185">Reference proteome</keyword>
<dbReference type="Pfam" id="PF01040">
    <property type="entry name" value="UbiA"/>
    <property type="match status" value="1"/>
</dbReference>
<keyword evidence="6 9" id="KW-0350">Heme biosynthesis</keyword>
<dbReference type="GO" id="GO:0008495">
    <property type="term" value="F:protoheme IX farnesyltransferase activity"/>
    <property type="evidence" value="ECO:0007669"/>
    <property type="project" value="UniProtKB-UniRule"/>
</dbReference>
<evidence type="ECO:0000313" key="10">
    <source>
        <dbReference type="EMBL" id="CUI16295.1"/>
    </source>
</evidence>
<dbReference type="RefSeq" id="WP_059060288.1">
    <property type="nucleotide sequence ID" value="NZ_LN879502.1"/>
</dbReference>
<dbReference type="InterPro" id="IPR044878">
    <property type="entry name" value="UbiA_sf"/>
</dbReference>
<keyword evidence="4 9" id="KW-0812">Transmembrane</keyword>
<dbReference type="UniPathway" id="UPA00834">
    <property type="reaction ID" value="UER00712"/>
</dbReference>
<dbReference type="EMBL" id="LN879502">
    <property type="protein sequence ID" value="CUI16295.1"/>
    <property type="molecule type" value="Genomic_DNA"/>
</dbReference>
<dbReference type="KEGG" id="pnl:PNK_0668"/>
<keyword evidence="5 9" id="KW-1133">Transmembrane helix</keyword>
<feature type="transmembrane region" description="Helical" evidence="9">
    <location>
        <begin position="261"/>
        <end position="278"/>
    </location>
</feature>
<evidence type="ECO:0000256" key="8">
    <source>
        <dbReference type="ARBA" id="ARBA00047690"/>
    </source>
</evidence>
<evidence type="ECO:0000256" key="3">
    <source>
        <dbReference type="ARBA" id="ARBA00022679"/>
    </source>
</evidence>
<proteinExistence type="inferred from homology"/>
<feature type="transmembrane region" description="Helical" evidence="9">
    <location>
        <begin position="204"/>
        <end position="223"/>
    </location>
</feature>
<comment type="catalytic activity">
    <reaction evidence="8 9">
        <text>heme b + (2E,6E)-farnesyl diphosphate + H2O = Fe(II)-heme o + diphosphate</text>
        <dbReference type="Rhea" id="RHEA:28070"/>
        <dbReference type="ChEBI" id="CHEBI:15377"/>
        <dbReference type="ChEBI" id="CHEBI:33019"/>
        <dbReference type="ChEBI" id="CHEBI:60344"/>
        <dbReference type="ChEBI" id="CHEBI:60530"/>
        <dbReference type="ChEBI" id="CHEBI:175763"/>
        <dbReference type="EC" id="2.5.1.141"/>
    </reaction>
</comment>
<feature type="transmembrane region" description="Helical" evidence="9">
    <location>
        <begin position="160"/>
        <end position="183"/>
    </location>
</feature>
<gene>
    <name evidence="10" type="primary">cyoE</name>
    <name evidence="9" type="synonym">ctaB</name>
    <name evidence="10" type="ORF">PNK_0668</name>
</gene>
<accession>A0A0U5JB04</accession>
<comment type="miscellaneous">
    <text evidence="9">Carbon 2 of the heme B porphyrin ring is defined according to the Fischer nomenclature.</text>
</comment>
<reference evidence="11" key="1">
    <citation type="submission" date="2015-09" db="EMBL/GenBank/DDBJ databases">
        <authorList>
            <person name="Bertelli C."/>
        </authorList>
    </citation>
    <scope>NUCLEOTIDE SEQUENCE [LARGE SCALE GENOMIC DNA]</scope>
    <source>
        <strain evidence="11">KNic</strain>
    </source>
</reference>
<keyword evidence="7 9" id="KW-0472">Membrane</keyword>
<dbReference type="GO" id="GO:0048034">
    <property type="term" value="P:heme O biosynthetic process"/>
    <property type="evidence" value="ECO:0007669"/>
    <property type="project" value="UniProtKB-UniRule"/>
</dbReference>
<dbReference type="FunFam" id="1.10.357.140:FF:000001">
    <property type="entry name" value="Protoheme IX farnesyltransferase"/>
    <property type="match status" value="1"/>
</dbReference>
<feature type="transmembrane region" description="Helical" evidence="9">
    <location>
        <begin position="74"/>
        <end position="100"/>
    </location>
</feature>
<organism evidence="10 11">
    <name type="scientific">Candidatus Protochlamydia naegleriophila</name>
    <dbReference type="NCBI Taxonomy" id="389348"/>
    <lineage>
        <taxon>Bacteria</taxon>
        <taxon>Pseudomonadati</taxon>
        <taxon>Chlamydiota</taxon>
        <taxon>Chlamydiia</taxon>
        <taxon>Parachlamydiales</taxon>
        <taxon>Parachlamydiaceae</taxon>
        <taxon>Candidatus Protochlamydia</taxon>
    </lineage>
</organism>
<dbReference type="FunCoup" id="A0A0U5JB04">
    <property type="interactions" value="298"/>
</dbReference>
<dbReference type="PANTHER" id="PTHR43448">
    <property type="entry name" value="PROTOHEME IX FARNESYLTRANSFERASE, MITOCHONDRIAL"/>
    <property type="match status" value="1"/>
</dbReference>
<dbReference type="InParanoid" id="A0A0U5JB04"/>
<dbReference type="AlphaFoldDB" id="A0A0U5JB04"/>
<dbReference type="NCBIfam" id="TIGR01473">
    <property type="entry name" value="cyoE_ctaB"/>
    <property type="match status" value="1"/>
</dbReference>
<dbReference type="InterPro" id="IPR000537">
    <property type="entry name" value="UbiA_prenyltransferase"/>
</dbReference>
<dbReference type="InterPro" id="IPR006369">
    <property type="entry name" value="Protohaem_IX_farnesylTrfase"/>
</dbReference>
<evidence type="ECO:0000313" key="11">
    <source>
        <dbReference type="Proteomes" id="UP000069902"/>
    </source>
</evidence>
<evidence type="ECO:0000256" key="7">
    <source>
        <dbReference type="ARBA" id="ARBA00023136"/>
    </source>
</evidence>
<evidence type="ECO:0000256" key="5">
    <source>
        <dbReference type="ARBA" id="ARBA00022989"/>
    </source>
</evidence>
<evidence type="ECO:0000256" key="1">
    <source>
        <dbReference type="ARBA" id="ARBA00004651"/>
    </source>
</evidence>
<keyword evidence="2 9" id="KW-1003">Cell membrane</keyword>
<feature type="transmembrane region" description="Helical" evidence="9">
    <location>
        <begin position="12"/>
        <end position="28"/>
    </location>
</feature>
<dbReference type="CDD" id="cd13957">
    <property type="entry name" value="PT_UbiA_Cox10"/>
    <property type="match status" value="1"/>
</dbReference>
<dbReference type="NCBIfam" id="NF003348">
    <property type="entry name" value="PRK04375.1-1"/>
    <property type="match status" value="1"/>
</dbReference>
<evidence type="ECO:0000256" key="2">
    <source>
        <dbReference type="ARBA" id="ARBA00022475"/>
    </source>
</evidence>
<dbReference type="GO" id="GO:0005886">
    <property type="term" value="C:plasma membrane"/>
    <property type="evidence" value="ECO:0007669"/>
    <property type="project" value="UniProtKB-SubCell"/>
</dbReference>
<feature type="transmembrane region" description="Helical" evidence="9">
    <location>
        <begin position="229"/>
        <end position="249"/>
    </location>
</feature>
<name>A0A0U5JB04_9BACT</name>
<dbReference type="Proteomes" id="UP000069902">
    <property type="component" value="Chromosome cPNK"/>
</dbReference>
<dbReference type="PATRIC" id="fig|389348.3.peg.730"/>
<dbReference type="PANTHER" id="PTHR43448:SF2">
    <property type="entry name" value="PROTOHEME IX FARNESYLTRANSFERASE, MITOCHONDRIAL"/>
    <property type="match status" value="1"/>
</dbReference>
<evidence type="ECO:0000256" key="9">
    <source>
        <dbReference type="HAMAP-Rule" id="MF_00154"/>
    </source>
</evidence>
<dbReference type="Gene3D" id="1.10.357.140">
    <property type="entry name" value="UbiA prenyltransferase"/>
    <property type="match status" value="1"/>
</dbReference>
<protein>
    <recommendedName>
        <fullName evidence="9">Protoheme IX farnesyltransferase</fullName>
        <ecNumber evidence="9">2.5.1.141</ecNumber>
    </recommendedName>
    <alternativeName>
        <fullName evidence="9">Heme B farnesyltransferase</fullName>
    </alternativeName>
    <alternativeName>
        <fullName evidence="9">Heme O synthase</fullName>
    </alternativeName>
</protein>
<evidence type="ECO:0000256" key="4">
    <source>
        <dbReference type="ARBA" id="ARBA00022692"/>
    </source>
</evidence>
<feature type="transmembrane region" description="Helical" evidence="9">
    <location>
        <begin position="34"/>
        <end position="54"/>
    </location>
</feature>